<dbReference type="OrthoDB" id="2990381at2"/>
<name>A0A494Y1A3_9BACL</name>
<gene>
    <name evidence="1" type="ORF">D7Z26_07930</name>
</gene>
<evidence type="ECO:0000313" key="1">
    <source>
        <dbReference type="EMBL" id="RKP55143.1"/>
    </source>
</evidence>
<dbReference type="EMBL" id="RBZM01000004">
    <property type="protein sequence ID" value="RKP55143.1"/>
    <property type="molecule type" value="Genomic_DNA"/>
</dbReference>
<dbReference type="Pfam" id="PF06949">
    <property type="entry name" value="DUF1292"/>
    <property type="match status" value="1"/>
</dbReference>
<comment type="caution">
    <text evidence="1">The sequence shown here is derived from an EMBL/GenBank/DDBJ whole genome shotgun (WGS) entry which is preliminary data.</text>
</comment>
<sequence>MSNNKESELRHLFGDTVELTTEDGASLTFRILSELEVGEGRYAVLQSKEMQQEGEIEIFRIVSDSDGEPQLESVTDEDEWELVAETYDDSQFGSDERP</sequence>
<protein>
    <submittedName>
        <fullName evidence="1">DUF1292 domain-containing protein</fullName>
    </submittedName>
</protein>
<dbReference type="RefSeq" id="WP_120975620.1">
    <property type="nucleotide sequence ID" value="NZ_RBZM01000004.1"/>
</dbReference>
<dbReference type="InterPro" id="IPR009711">
    <property type="entry name" value="UPF0473"/>
</dbReference>
<reference evidence="1 2" key="1">
    <citation type="submission" date="2018-10" db="EMBL/GenBank/DDBJ databases">
        <title>Cohnella sp. M2MS4P-1, whole genome shotgun sequence.</title>
        <authorList>
            <person name="Tuo L."/>
        </authorList>
    </citation>
    <scope>NUCLEOTIDE SEQUENCE [LARGE SCALE GENOMIC DNA]</scope>
    <source>
        <strain evidence="1 2">M2MS4P-1</strain>
    </source>
</reference>
<keyword evidence="2" id="KW-1185">Reference proteome</keyword>
<evidence type="ECO:0000313" key="2">
    <source>
        <dbReference type="Proteomes" id="UP000282076"/>
    </source>
</evidence>
<dbReference type="Proteomes" id="UP000282076">
    <property type="component" value="Unassembled WGS sequence"/>
</dbReference>
<accession>A0A494Y1A3</accession>
<dbReference type="AlphaFoldDB" id="A0A494Y1A3"/>
<organism evidence="1 2">
    <name type="scientific">Cohnella endophytica</name>
    <dbReference type="NCBI Taxonomy" id="2419778"/>
    <lineage>
        <taxon>Bacteria</taxon>
        <taxon>Bacillati</taxon>
        <taxon>Bacillota</taxon>
        <taxon>Bacilli</taxon>
        <taxon>Bacillales</taxon>
        <taxon>Paenibacillaceae</taxon>
        <taxon>Cohnella</taxon>
    </lineage>
</organism>
<proteinExistence type="predicted"/>